<dbReference type="Pfam" id="PF00505">
    <property type="entry name" value="HMG_box"/>
    <property type="match status" value="1"/>
</dbReference>
<dbReference type="GO" id="GO:0001228">
    <property type="term" value="F:DNA-binding transcription activator activity, RNA polymerase II-specific"/>
    <property type="evidence" value="ECO:0007669"/>
    <property type="project" value="TreeGrafter"/>
</dbReference>
<sequence length="312" mass="35094">MSFSFGGTPNSLSEQFFDDLSFTYADRDATLSLLGHEGAIPSLSQYSLASSGTCGIDASFSVPPRRPSSRRREPGHIPRPRNAFIFFRSWYINNMHESKDVKQNELSKQAGEIWKNMSVEEKKPFLQFAAIEKERHYAMFPDYVYSPNTTTATNKKAPKCKVSRATSSSVSPEASSTSWNHIGEVFYSDGYEPLAPFNNHIEHVSNQLEYQQYTQNTSPECLPTLPHSWFNQGLNADLPSMTTPLSPNPSSYPLSDTPLPLTYDNPYLGFLDYTFPDVCSEADGLMQQFMDDSMEWLELTNPVSGFSTNFGQ</sequence>
<accession>A0A8H7XX98</accession>
<dbReference type="OrthoDB" id="6247875at2759"/>
<comment type="caution">
    <text evidence="5">The sequence shown here is derived from an EMBL/GenBank/DDBJ whole genome shotgun (WGS) entry which is preliminary data.</text>
</comment>
<proteinExistence type="predicted"/>
<dbReference type="GO" id="GO:0030154">
    <property type="term" value="P:cell differentiation"/>
    <property type="evidence" value="ECO:0007669"/>
    <property type="project" value="TreeGrafter"/>
</dbReference>
<evidence type="ECO:0000256" key="3">
    <source>
        <dbReference type="PROSITE-ProRule" id="PRU00267"/>
    </source>
</evidence>
<dbReference type="InterPro" id="IPR009071">
    <property type="entry name" value="HMG_box_dom"/>
</dbReference>
<dbReference type="GO" id="GO:0005634">
    <property type="term" value="C:nucleus"/>
    <property type="evidence" value="ECO:0007669"/>
    <property type="project" value="UniProtKB-UniRule"/>
</dbReference>
<dbReference type="InterPro" id="IPR050140">
    <property type="entry name" value="SRY-related_HMG-box_TF-like"/>
</dbReference>
<dbReference type="AlphaFoldDB" id="A0A8H7XX98"/>
<dbReference type="SUPFAM" id="SSF47095">
    <property type="entry name" value="HMG-box"/>
    <property type="match status" value="1"/>
</dbReference>
<protein>
    <recommendedName>
        <fullName evidence="4">HMG box domain-containing protein</fullName>
    </recommendedName>
</protein>
<dbReference type="CDD" id="cd01389">
    <property type="entry name" value="HMG-box_ROX1-like"/>
    <property type="match status" value="1"/>
</dbReference>
<evidence type="ECO:0000256" key="2">
    <source>
        <dbReference type="ARBA" id="ARBA00023163"/>
    </source>
</evidence>
<dbReference type="GO" id="GO:0000978">
    <property type="term" value="F:RNA polymerase II cis-regulatory region sequence-specific DNA binding"/>
    <property type="evidence" value="ECO:0007669"/>
    <property type="project" value="TreeGrafter"/>
</dbReference>
<evidence type="ECO:0000313" key="5">
    <source>
        <dbReference type="EMBL" id="KAG5169645.1"/>
    </source>
</evidence>
<dbReference type="Gene3D" id="1.10.30.10">
    <property type="entry name" value="High mobility group box domain"/>
    <property type="match status" value="1"/>
</dbReference>
<dbReference type="PROSITE" id="PS50118">
    <property type="entry name" value="HMG_BOX_2"/>
    <property type="match status" value="1"/>
</dbReference>
<evidence type="ECO:0000256" key="1">
    <source>
        <dbReference type="ARBA" id="ARBA00023125"/>
    </source>
</evidence>
<dbReference type="PANTHER" id="PTHR10270">
    <property type="entry name" value="SOX TRANSCRIPTION FACTOR"/>
    <property type="match status" value="1"/>
</dbReference>
<dbReference type="InterPro" id="IPR036910">
    <property type="entry name" value="HMG_box_dom_sf"/>
</dbReference>
<keyword evidence="1 3" id="KW-0238">DNA-binding</keyword>
<feature type="DNA-binding region" description="HMG box" evidence="3">
    <location>
        <begin position="77"/>
        <end position="144"/>
    </location>
</feature>
<name>A0A8H7XX98_PSICU</name>
<keyword evidence="2" id="KW-0804">Transcription</keyword>
<keyword evidence="3" id="KW-0539">Nucleus</keyword>
<dbReference type="GO" id="GO:0000122">
    <property type="term" value="P:negative regulation of transcription by RNA polymerase II"/>
    <property type="evidence" value="ECO:0007669"/>
    <property type="project" value="TreeGrafter"/>
</dbReference>
<dbReference type="SMART" id="SM00398">
    <property type="entry name" value="HMG"/>
    <property type="match status" value="1"/>
</dbReference>
<reference evidence="5" key="1">
    <citation type="submission" date="2021-02" db="EMBL/GenBank/DDBJ databases">
        <title>Psilocybe cubensis genome.</title>
        <authorList>
            <person name="Mckernan K.J."/>
            <person name="Crawford S."/>
            <person name="Trippe A."/>
            <person name="Kane L.T."/>
            <person name="Mclaughlin S."/>
        </authorList>
    </citation>
    <scope>NUCLEOTIDE SEQUENCE [LARGE SCALE GENOMIC DNA]</scope>
    <source>
        <strain evidence="5">MGC-MH-2018</strain>
    </source>
</reference>
<gene>
    <name evidence="5" type="ORF">JR316_006201</name>
</gene>
<dbReference type="EMBL" id="JAFIQS010000005">
    <property type="protein sequence ID" value="KAG5169645.1"/>
    <property type="molecule type" value="Genomic_DNA"/>
</dbReference>
<evidence type="ECO:0000259" key="4">
    <source>
        <dbReference type="PROSITE" id="PS50118"/>
    </source>
</evidence>
<feature type="domain" description="HMG box" evidence="4">
    <location>
        <begin position="77"/>
        <end position="144"/>
    </location>
</feature>
<dbReference type="PANTHER" id="PTHR10270:SF161">
    <property type="entry name" value="SEX-DETERMINING REGION Y PROTEIN"/>
    <property type="match status" value="1"/>
</dbReference>
<organism evidence="5">
    <name type="scientific">Psilocybe cubensis</name>
    <name type="common">Psychedelic mushroom</name>
    <name type="synonym">Stropharia cubensis</name>
    <dbReference type="NCBI Taxonomy" id="181762"/>
    <lineage>
        <taxon>Eukaryota</taxon>
        <taxon>Fungi</taxon>
        <taxon>Dikarya</taxon>
        <taxon>Basidiomycota</taxon>
        <taxon>Agaricomycotina</taxon>
        <taxon>Agaricomycetes</taxon>
        <taxon>Agaricomycetidae</taxon>
        <taxon>Agaricales</taxon>
        <taxon>Agaricineae</taxon>
        <taxon>Strophariaceae</taxon>
        <taxon>Psilocybe</taxon>
    </lineage>
</organism>